<dbReference type="STRING" id="1777143.AWB82_06036"/>
<evidence type="ECO:0000313" key="2">
    <source>
        <dbReference type="EMBL" id="SAK87646.1"/>
    </source>
</evidence>
<accession>A0A158D0A1</accession>
<dbReference type="Proteomes" id="UP000054596">
    <property type="component" value="Unassembled WGS sequence"/>
</dbReference>
<organism evidence="2 3">
    <name type="scientific">Caballeronia glebae</name>
    <dbReference type="NCBI Taxonomy" id="1777143"/>
    <lineage>
        <taxon>Bacteria</taxon>
        <taxon>Pseudomonadati</taxon>
        <taxon>Pseudomonadota</taxon>
        <taxon>Betaproteobacteria</taxon>
        <taxon>Burkholderiales</taxon>
        <taxon>Burkholderiaceae</taxon>
        <taxon>Caballeronia</taxon>
    </lineage>
</organism>
<comment type="caution">
    <text evidence="2">The sequence shown here is derived from an EMBL/GenBank/DDBJ whole genome shotgun (WGS) entry which is preliminary data.</text>
</comment>
<dbReference type="EMBL" id="FCOJ02000063">
    <property type="protein sequence ID" value="SAK87646.1"/>
    <property type="molecule type" value="Genomic_DNA"/>
</dbReference>
<evidence type="ECO:0000313" key="3">
    <source>
        <dbReference type="Proteomes" id="UP000054596"/>
    </source>
</evidence>
<sequence length="287" mass="31277">MASARRSTRAPRLPTYAMRGASTRALLAASITRSAALSSSTQCEGTLTHSRSARRTARDSTMSRTCASAASLPETIADAGIGAAVGNRARDLAFVEPEHREHAVAARISVFHQPGAQAHEFERIECRREQIGGAAGRCVQRQRFGVEPHERGASLLRTRAAAMHHALRAALGRVKRVRAWRRSRPGCFRSARSSAVSRCADGRKDRPQKDARGVFRRHGRVDRARVRRGVLSAERARVVHRAARRAGFFSVATSHAFRCGCPSSSKPACVRRPLRSARRSGASSARS</sequence>
<feature type="region of interest" description="Disordered" evidence="1">
    <location>
        <begin position="263"/>
        <end position="287"/>
    </location>
</feature>
<evidence type="ECO:0000256" key="1">
    <source>
        <dbReference type="SAM" id="MobiDB-lite"/>
    </source>
</evidence>
<gene>
    <name evidence="2" type="ORF">AWB82_06036</name>
</gene>
<feature type="region of interest" description="Disordered" evidence="1">
    <location>
        <begin position="39"/>
        <end position="62"/>
    </location>
</feature>
<name>A0A158D0A1_9BURK</name>
<proteinExistence type="predicted"/>
<dbReference type="AlphaFoldDB" id="A0A158D0A1"/>
<protein>
    <submittedName>
        <fullName evidence="2">Uncharacterized protein</fullName>
    </submittedName>
</protein>
<keyword evidence="3" id="KW-1185">Reference proteome</keyword>
<reference evidence="2" key="1">
    <citation type="submission" date="2016-01" db="EMBL/GenBank/DDBJ databases">
        <authorList>
            <person name="Peeters C."/>
        </authorList>
    </citation>
    <scope>NUCLEOTIDE SEQUENCE [LARGE SCALE GENOMIC DNA]</scope>
    <source>
        <strain evidence="2">LMG 29325</strain>
    </source>
</reference>